<dbReference type="PANTHER" id="PTHR30404">
    <property type="entry name" value="N-ACETYLMURAMOYL-L-ALANINE AMIDASE"/>
    <property type="match status" value="1"/>
</dbReference>
<keyword evidence="1" id="KW-0378">Hydrolase</keyword>
<evidence type="ECO:0000313" key="6">
    <source>
        <dbReference type="Proteomes" id="UP000295756"/>
    </source>
</evidence>
<evidence type="ECO:0000256" key="1">
    <source>
        <dbReference type="ARBA" id="ARBA00022801"/>
    </source>
</evidence>
<dbReference type="InterPro" id="IPR002508">
    <property type="entry name" value="MurNAc-LAA_cat"/>
</dbReference>
<evidence type="ECO:0000313" key="5">
    <source>
        <dbReference type="EMBL" id="QBR47674.1"/>
    </source>
</evidence>
<protein>
    <submittedName>
        <fullName evidence="5">N-acetylmuramoyl-L-alanine amidase</fullName>
    </submittedName>
</protein>
<evidence type="ECO:0000256" key="3">
    <source>
        <dbReference type="SAM" id="Phobius"/>
    </source>
</evidence>
<dbReference type="EMBL" id="CP037939">
    <property type="protein sequence ID" value="QBR47674.1"/>
    <property type="molecule type" value="Genomic_DNA"/>
</dbReference>
<dbReference type="SUPFAM" id="SSF53187">
    <property type="entry name" value="Zn-dependent exopeptidases"/>
    <property type="match status" value="1"/>
</dbReference>
<accession>A0ABX5SJX9</accession>
<sequence length="300" mass="33563">MIKKWLLRNLIGVIMTVSILTTTFLLVYSLANKNKITTYPNQVQLRSGPGRQYSATAPLKRGTNLIIMSKTRGWYKVRRTDNEQIGWVAGWVAESKTLRTATPISEATIVLDPGHGGVPSKKYDGLSGDNGSSSANGKFFEKTYTLRTARHMRTALQKTGARVLMTRDKDVLIPLLHIPRLAEKYQADAQISIHFDHAGNENGTTEASGISQYYYHKNGKALTQALNTSLNHLPINNRGMDDAQYVVLDKVTRPATLLELGYINNPSNFKLIRTTKYQQQVAQLTVQGLATYFKQNTEMK</sequence>
<keyword evidence="3" id="KW-0812">Transmembrane</keyword>
<feature type="domain" description="MurNAc-LAA" evidence="4">
    <location>
        <begin position="179"/>
        <end position="290"/>
    </location>
</feature>
<dbReference type="Proteomes" id="UP000295756">
    <property type="component" value="Chromosome"/>
</dbReference>
<keyword evidence="6" id="KW-1185">Reference proteome</keyword>
<dbReference type="Pfam" id="PF08239">
    <property type="entry name" value="SH3_3"/>
    <property type="match status" value="1"/>
</dbReference>
<dbReference type="Gene3D" id="3.40.630.40">
    <property type="entry name" value="Zn-dependent exopeptidases"/>
    <property type="match status" value="1"/>
</dbReference>
<reference evidence="5 6" key="1">
    <citation type="submission" date="2019-03" db="EMBL/GenBank/DDBJ databases">
        <title>Complete Genome Sequence of Leuconostoc kimchii strain NKJ218 Isolated from Homemade Kimchi.</title>
        <authorList>
            <person name="Jung J.Y."/>
            <person name="Jin H.M."/>
            <person name="Jung J.-W."/>
            <person name="Lee S.-Y."/>
            <person name="Ryu B.-G."/>
            <person name="Han S.-S."/>
            <person name="Kang H.K."/>
            <person name="Choi H.W."/>
            <person name="Chung E.J."/>
            <person name="Choi K.-M."/>
        </authorList>
    </citation>
    <scope>NUCLEOTIDE SEQUENCE [LARGE SCALE GENOMIC DNA]</scope>
    <source>
        <strain evidence="5 6">NKJ218</strain>
    </source>
</reference>
<dbReference type="Gene3D" id="2.30.30.40">
    <property type="entry name" value="SH3 Domains"/>
    <property type="match status" value="1"/>
</dbReference>
<dbReference type="RefSeq" id="WP_134833559.1">
    <property type="nucleotide sequence ID" value="NZ_CP037939.1"/>
</dbReference>
<proteinExistence type="predicted"/>
<evidence type="ECO:0000259" key="4">
    <source>
        <dbReference type="SMART" id="SM00646"/>
    </source>
</evidence>
<dbReference type="CDD" id="cd02696">
    <property type="entry name" value="MurNAc-LAA"/>
    <property type="match status" value="1"/>
</dbReference>
<feature type="transmembrane region" description="Helical" evidence="3">
    <location>
        <begin position="12"/>
        <end position="31"/>
    </location>
</feature>
<keyword evidence="2" id="KW-0961">Cell wall biogenesis/degradation</keyword>
<name>A0ABX5SJX9_9LACO</name>
<dbReference type="InterPro" id="IPR003646">
    <property type="entry name" value="SH3-like_bac-type"/>
</dbReference>
<evidence type="ECO:0000256" key="2">
    <source>
        <dbReference type="ARBA" id="ARBA00023316"/>
    </source>
</evidence>
<gene>
    <name evidence="5" type="ORF">EW139_05890</name>
</gene>
<dbReference type="Pfam" id="PF01520">
    <property type="entry name" value="Amidase_3"/>
    <property type="match status" value="1"/>
</dbReference>
<keyword evidence="3" id="KW-0472">Membrane</keyword>
<dbReference type="SMART" id="SM00646">
    <property type="entry name" value="Ami_3"/>
    <property type="match status" value="1"/>
</dbReference>
<dbReference type="PANTHER" id="PTHR30404:SF0">
    <property type="entry name" value="N-ACETYLMURAMOYL-L-ALANINE AMIDASE AMIC"/>
    <property type="match status" value="1"/>
</dbReference>
<organism evidence="5 6">
    <name type="scientific">Leuconostoc kimchii</name>
    <dbReference type="NCBI Taxonomy" id="136609"/>
    <lineage>
        <taxon>Bacteria</taxon>
        <taxon>Bacillati</taxon>
        <taxon>Bacillota</taxon>
        <taxon>Bacilli</taxon>
        <taxon>Lactobacillales</taxon>
        <taxon>Lactobacillaceae</taxon>
        <taxon>Leuconostoc</taxon>
    </lineage>
</organism>
<dbReference type="InterPro" id="IPR050695">
    <property type="entry name" value="N-acetylmuramoyl_amidase_3"/>
</dbReference>
<keyword evidence="3" id="KW-1133">Transmembrane helix</keyword>